<reference evidence="1" key="1">
    <citation type="submission" date="2014-11" db="EMBL/GenBank/DDBJ databases">
        <authorList>
            <person name="Amaro Gonzalez C."/>
        </authorList>
    </citation>
    <scope>NUCLEOTIDE SEQUENCE</scope>
</reference>
<dbReference type="AlphaFoldDB" id="A0A0E9Q4G8"/>
<evidence type="ECO:0000313" key="1">
    <source>
        <dbReference type="EMBL" id="JAH11654.1"/>
    </source>
</evidence>
<name>A0A0E9Q4G8_ANGAN</name>
<accession>A0A0E9Q4G8</accession>
<reference evidence="1" key="2">
    <citation type="journal article" date="2015" name="Fish Shellfish Immunol.">
        <title>Early steps in the European eel (Anguilla anguilla)-Vibrio vulnificus interaction in the gills: Role of the RtxA13 toxin.</title>
        <authorList>
            <person name="Callol A."/>
            <person name="Pajuelo D."/>
            <person name="Ebbesson L."/>
            <person name="Teles M."/>
            <person name="MacKenzie S."/>
            <person name="Amaro C."/>
        </authorList>
    </citation>
    <scope>NUCLEOTIDE SEQUENCE</scope>
</reference>
<protein>
    <submittedName>
        <fullName evidence="1">Uncharacterized protein</fullName>
    </submittedName>
</protein>
<dbReference type="EMBL" id="GBXM01096923">
    <property type="protein sequence ID" value="JAH11654.1"/>
    <property type="molecule type" value="Transcribed_RNA"/>
</dbReference>
<sequence>MHSLNPARYLLRTSCVGCQSSSHLHALQVPQVFYCHLQDIVLSPAL</sequence>
<organism evidence="1">
    <name type="scientific">Anguilla anguilla</name>
    <name type="common">European freshwater eel</name>
    <name type="synonym">Muraena anguilla</name>
    <dbReference type="NCBI Taxonomy" id="7936"/>
    <lineage>
        <taxon>Eukaryota</taxon>
        <taxon>Metazoa</taxon>
        <taxon>Chordata</taxon>
        <taxon>Craniata</taxon>
        <taxon>Vertebrata</taxon>
        <taxon>Euteleostomi</taxon>
        <taxon>Actinopterygii</taxon>
        <taxon>Neopterygii</taxon>
        <taxon>Teleostei</taxon>
        <taxon>Anguilliformes</taxon>
        <taxon>Anguillidae</taxon>
        <taxon>Anguilla</taxon>
    </lineage>
</organism>
<proteinExistence type="predicted"/>